<dbReference type="PANTHER" id="PTHR30041">
    <property type="entry name" value="ARSENATE REDUCTASE"/>
    <property type="match status" value="1"/>
</dbReference>
<accession>A0ABX7I779</accession>
<dbReference type="InterPro" id="IPR036249">
    <property type="entry name" value="Thioredoxin-like_sf"/>
</dbReference>
<proteinExistence type="inferred from homology"/>
<protein>
    <submittedName>
        <fullName evidence="3">ArsC family reductase</fullName>
    </submittedName>
</protein>
<dbReference type="NCBIfam" id="NF008107">
    <property type="entry name" value="PRK10853.1"/>
    <property type="match status" value="1"/>
</dbReference>
<organism evidence="3 4">
    <name type="scientific">Dyadobacter sandarakinus</name>
    <dbReference type="NCBI Taxonomy" id="2747268"/>
    <lineage>
        <taxon>Bacteria</taxon>
        <taxon>Pseudomonadati</taxon>
        <taxon>Bacteroidota</taxon>
        <taxon>Cytophagia</taxon>
        <taxon>Cytophagales</taxon>
        <taxon>Spirosomataceae</taxon>
        <taxon>Dyadobacter</taxon>
    </lineage>
</organism>
<keyword evidence="4" id="KW-1185">Reference proteome</keyword>
<name>A0ABX7I779_9BACT</name>
<dbReference type="RefSeq" id="WP_204655738.1">
    <property type="nucleotide sequence ID" value="NZ_CP056775.1"/>
</dbReference>
<dbReference type="NCBIfam" id="TIGR01617">
    <property type="entry name" value="arsC_related"/>
    <property type="match status" value="1"/>
</dbReference>
<evidence type="ECO:0000313" key="4">
    <source>
        <dbReference type="Proteomes" id="UP000612680"/>
    </source>
</evidence>
<dbReference type="EMBL" id="CP056775">
    <property type="protein sequence ID" value="QRR01769.1"/>
    <property type="molecule type" value="Genomic_DNA"/>
</dbReference>
<dbReference type="CDD" id="cd03035">
    <property type="entry name" value="ArsC_Yffb"/>
    <property type="match status" value="1"/>
</dbReference>
<evidence type="ECO:0000256" key="1">
    <source>
        <dbReference type="ARBA" id="ARBA00007198"/>
    </source>
</evidence>
<dbReference type="InterPro" id="IPR006504">
    <property type="entry name" value="Tscrpt_reg_Spx/MgsR"/>
</dbReference>
<dbReference type="Gene3D" id="3.40.30.10">
    <property type="entry name" value="Glutaredoxin"/>
    <property type="match status" value="1"/>
</dbReference>
<gene>
    <name evidence="3" type="ORF">HWI92_13045</name>
</gene>
<dbReference type="SUPFAM" id="SSF52833">
    <property type="entry name" value="Thioredoxin-like"/>
    <property type="match status" value="1"/>
</dbReference>
<dbReference type="Pfam" id="PF03960">
    <property type="entry name" value="ArsC"/>
    <property type="match status" value="1"/>
</dbReference>
<sequence length="117" mass="13529">MLTVYGIPNCNTVQKVRAWLDLHKISYEFHDYKKKGITEEKLNEWFRVFPWDKLVNKAGTTWKALTDEQKQSITDEKSAAKLMIANTSVIKRPVVEDASGKAVTLGFSEKEYQDKFL</sequence>
<evidence type="ECO:0000256" key="2">
    <source>
        <dbReference type="PROSITE-ProRule" id="PRU01282"/>
    </source>
</evidence>
<dbReference type="PROSITE" id="PS51353">
    <property type="entry name" value="ARSC"/>
    <property type="match status" value="1"/>
</dbReference>
<reference evidence="3 4" key="1">
    <citation type="submission" date="2020-06" db="EMBL/GenBank/DDBJ databases">
        <title>Dyadobacter sandarakinus sp. nov., isolated from the soil of the Arctic Yellow River Station.</title>
        <authorList>
            <person name="Zhang Y."/>
            <person name="Peng F."/>
        </authorList>
    </citation>
    <scope>NUCLEOTIDE SEQUENCE [LARGE SCALE GENOMIC DNA]</scope>
    <source>
        <strain evidence="3 4">Q3-56</strain>
    </source>
</reference>
<dbReference type="PANTHER" id="PTHR30041:SF8">
    <property type="entry name" value="PROTEIN YFFB"/>
    <property type="match status" value="1"/>
</dbReference>
<evidence type="ECO:0000313" key="3">
    <source>
        <dbReference type="EMBL" id="QRR01769.1"/>
    </source>
</evidence>
<dbReference type="Proteomes" id="UP000612680">
    <property type="component" value="Chromosome"/>
</dbReference>
<dbReference type="InterPro" id="IPR006660">
    <property type="entry name" value="Arsenate_reductase-like"/>
</dbReference>
<comment type="similarity">
    <text evidence="1 2">Belongs to the ArsC family.</text>
</comment>